<keyword evidence="6" id="KW-0378">Hydrolase</keyword>
<evidence type="ECO:0000256" key="7">
    <source>
        <dbReference type="ARBA" id="ARBA00023125"/>
    </source>
</evidence>
<reference evidence="13" key="1">
    <citation type="submission" date="2014-04" db="EMBL/GenBank/DDBJ databases">
        <title>Evolutionary Origins and Diversification of the Mycorrhizal Mutualists.</title>
        <authorList>
            <consortium name="DOE Joint Genome Institute"/>
            <consortium name="Mycorrhizal Genomics Consortium"/>
            <person name="Kohler A."/>
            <person name="Kuo A."/>
            <person name="Nagy L.G."/>
            <person name="Floudas D."/>
            <person name="Copeland A."/>
            <person name="Barry K.W."/>
            <person name="Cichocki N."/>
            <person name="Veneault-Fourrey C."/>
            <person name="LaButti K."/>
            <person name="Lindquist E.A."/>
            <person name="Lipzen A."/>
            <person name="Lundell T."/>
            <person name="Morin E."/>
            <person name="Murat C."/>
            <person name="Riley R."/>
            <person name="Ohm R."/>
            <person name="Sun H."/>
            <person name="Tunlid A."/>
            <person name="Henrissat B."/>
            <person name="Grigoriev I.V."/>
            <person name="Hibbett D.S."/>
            <person name="Martin F."/>
        </authorList>
    </citation>
    <scope>NUCLEOTIDE SEQUENCE [LARGE SCALE GENOMIC DNA]</scope>
    <source>
        <strain evidence="13">FD-334 SS-4</strain>
    </source>
</reference>
<accession>A0A0D2PQ65</accession>
<dbReference type="PANTHER" id="PTHR10150:SF0">
    <property type="entry name" value="DNA REPAIR ENDONUCLEASE XPF"/>
    <property type="match status" value="1"/>
</dbReference>
<dbReference type="SMART" id="SM00891">
    <property type="entry name" value="ERCC4"/>
    <property type="match status" value="1"/>
</dbReference>
<sequence length="979" mass="110580">MSTLLPFHKSILAKIHDPITSDLLILARGLGLRRIICTLMKIYDTPQNLVLLINATPEEESAIGEELGIMGCRKPGLRVISYETKDRANLYLQGGIISVTSRILVVDMLQGDIPTDLITGMLILHAEKVTPLVLEAFIVRLFREKNKEGFVKAFTDQPEHITSGLSPLKNIMKELQIRNVHIYPRFHEDIKKCLERRRADVVELSQNLTEPMADIHHAIIQCMNTTLSELKRSNTTLDLDDFNVENAYFRSFEIIVRRQLDSVWHKVGPKTKQLVNDLGILRRLLHYLLTYDPLQFHAYLETLIASNTITVAGAVKQHQSPWMLTDAANIIFQSAQRRCYTISTTVKPKRVIDLTEDDDAWEALAEAEGVTNKGKGKETDARPGWLPEGFDPVLEELPKWNLLSEIILEAEGEIIRQDSLKKPGSTLLPSSSNTILVMTSSTRESSLLTEFLSTLDRDARPGSRGRSMMMRKLRLYLWWKRQVHKQGEKHLFPMPDGNRQTMEGFDRMFAEQDGISEALKKKDKEKALRAQSRRRVRGGGPAAGSSIPKPEPKEPTLYPLQNEADKISRFWDSQNEDILSVQALNLVDHEMGILDLESVSLESEFDVHYGLLAPEETVIVRAYSDDTDDQILQEIKPKFIVMFEPDMDFVRRIEVYKTSNPGLAVRVYHMVYSNSCEEHKYLAGIRKEKDSFQRLIKERGSMLITLTEDRKDPGDVIIKTISSRLAGGRRELSKEPSRVIVDMREFRSTLPSLLHASSLLVTPATLTVGDYVLTPDICVERKSLPDLIQSFNSGRLYTQCEMMVANYKYPILLIEFEEDKSFSLDTIAEIKTYGKAGSRYPPKKHPGPSDTPKYTSPTIQSKIVLLTISFPRLRIIWSSSPYATSEIFNDLKTNNPEPDPAKAIAIGADDDPDVGAGVNTAAEELLRSLPGITSKNSKHLMSRVNSVSELCRLTLPAMQEILGAEAAQKCYAFLHKGDR</sequence>
<keyword evidence="9" id="KW-0539">Nucleus</keyword>
<feature type="region of interest" description="Disordered" evidence="10">
    <location>
        <begin position="521"/>
        <end position="557"/>
    </location>
</feature>
<comment type="subcellular location">
    <subcellularLocation>
        <location evidence="1">Nucleus</location>
    </subcellularLocation>
</comment>
<dbReference type="STRING" id="945553.A0A0D2PQ65"/>
<keyword evidence="5" id="KW-0227">DNA damage</keyword>
<evidence type="ECO:0000256" key="2">
    <source>
        <dbReference type="ARBA" id="ARBA00010015"/>
    </source>
</evidence>
<dbReference type="GO" id="GO:0003697">
    <property type="term" value="F:single-stranded DNA binding"/>
    <property type="evidence" value="ECO:0007669"/>
    <property type="project" value="TreeGrafter"/>
</dbReference>
<dbReference type="GO" id="GO:1901255">
    <property type="term" value="P:nucleotide-excision repair involved in interstrand cross-link repair"/>
    <property type="evidence" value="ECO:0007669"/>
    <property type="project" value="TreeGrafter"/>
</dbReference>
<dbReference type="PANTHER" id="PTHR10150">
    <property type="entry name" value="DNA REPAIR ENDONUCLEASE XPF"/>
    <property type="match status" value="1"/>
</dbReference>
<keyword evidence="3" id="KW-0540">Nuclease</keyword>
<dbReference type="FunFam" id="3.40.50.10130:FF:000002">
    <property type="entry name" value="DNA repair endonuclease XPF"/>
    <property type="match status" value="1"/>
</dbReference>
<evidence type="ECO:0000256" key="6">
    <source>
        <dbReference type="ARBA" id="ARBA00022801"/>
    </source>
</evidence>
<keyword evidence="13" id="KW-1185">Reference proteome</keyword>
<dbReference type="OMA" id="THILDIM"/>
<dbReference type="GO" id="GO:0000724">
    <property type="term" value="P:double-strand break repair via homologous recombination"/>
    <property type="evidence" value="ECO:0007669"/>
    <property type="project" value="TreeGrafter"/>
</dbReference>
<dbReference type="AlphaFoldDB" id="A0A0D2PQ65"/>
<dbReference type="InterPro" id="IPR006166">
    <property type="entry name" value="ERCC4_domain"/>
</dbReference>
<dbReference type="Gene3D" id="3.40.50.10130">
    <property type="match status" value="1"/>
</dbReference>
<evidence type="ECO:0000256" key="4">
    <source>
        <dbReference type="ARBA" id="ARBA00022759"/>
    </source>
</evidence>
<evidence type="ECO:0000259" key="11">
    <source>
        <dbReference type="SMART" id="SM00891"/>
    </source>
</evidence>
<keyword evidence="8" id="KW-0234">DNA repair</keyword>
<dbReference type="GO" id="GO:0000110">
    <property type="term" value="C:nucleotide-excision repair factor 1 complex"/>
    <property type="evidence" value="ECO:0007669"/>
    <property type="project" value="TreeGrafter"/>
</dbReference>
<evidence type="ECO:0000313" key="13">
    <source>
        <dbReference type="Proteomes" id="UP000054270"/>
    </source>
</evidence>
<dbReference type="InterPro" id="IPR047520">
    <property type="entry name" value="XPF_nuclease"/>
</dbReference>
<dbReference type="GO" id="GO:0000014">
    <property type="term" value="F:single-stranded DNA endodeoxyribonuclease activity"/>
    <property type="evidence" value="ECO:0007669"/>
    <property type="project" value="TreeGrafter"/>
</dbReference>
<dbReference type="GO" id="GO:0003684">
    <property type="term" value="F:damaged DNA binding"/>
    <property type="evidence" value="ECO:0007669"/>
    <property type="project" value="TreeGrafter"/>
</dbReference>
<dbReference type="OrthoDB" id="361020at2759"/>
<evidence type="ECO:0000256" key="8">
    <source>
        <dbReference type="ARBA" id="ARBA00023204"/>
    </source>
</evidence>
<dbReference type="Gene3D" id="1.10.150.20">
    <property type="entry name" value="5' to 3' exonuclease, C-terminal subdomain"/>
    <property type="match status" value="1"/>
</dbReference>
<dbReference type="CDD" id="cd20078">
    <property type="entry name" value="XPF_nuclease_XPF_euk"/>
    <property type="match status" value="1"/>
</dbReference>
<dbReference type="SUPFAM" id="SSF52980">
    <property type="entry name" value="Restriction endonuclease-like"/>
    <property type="match status" value="1"/>
</dbReference>
<dbReference type="Proteomes" id="UP000054270">
    <property type="component" value="Unassembled WGS sequence"/>
</dbReference>
<dbReference type="InterPro" id="IPR010994">
    <property type="entry name" value="RuvA_2-like"/>
</dbReference>
<evidence type="ECO:0000256" key="5">
    <source>
        <dbReference type="ARBA" id="ARBA00022763"/>
    </source>
</evidence>
<evidence type="ECO:0000256" key="10">
    <source>
        <dbReference type="SAM" id="MobiDB-lite"/>
    </source>
</evidence>
<comment type="similarity">
    <text evidence="2">Belongs to the XPF family.</text>
</comment>
<gene>
    <name evidence="12" type="ORF">HYPSUDRAFT_41438</name>
</gene>
<feature type="domain" description="ERCC4" evidence="11">
    <location>
        <begin position="738"/>
        <end position="818"/>
    </location>
</feature>
<evidence type="ECO:0000256" key="1">
    <source>
        <dbReference type="ARBA" id="ARBA00004123"/>
    </source>
</evidence>
<proteinExistence type="inferred from homology"/>
<dbReference type="EMBL" id="KN817553">
    <property type="protein sequence ID" value="KJA22040.1"/>
    <property type="molecule type" value="Genomic_DNA"/>
</dbReference>
<dbReference type="InterPro" id="IPR011335">
    <property type="entry name" value="Restrct_endonuc-II-like"/>
</dbReference>
<dbReference type="SUPFAM" id="SSF47781">
    <property type="entry name" value="RuvA domain 2-like"/>
    <property type="match status" value="1"/>
</dbReference>
<evidence type="ECO:0000256" key="9">
    <source>
        <dbReference type="ARBA" id="ARBA00023242"/>
    </source>
</evidence>
<dbReference type="GO" id="GO:0000712">
    <property type="term" value="P:resolution of meiotic recombination intermediates"/>
    <property type="evidence" value="ECO:0007669"/>
    <property type="project" value="TreeGrafter"/>
</dbReference>
<evidence type="ECO:0000256" key="3">
    <source>
        <dbReference type="ARBA" id="ARBA00022722"/>
    </source>
</evidence>
<keyword evidence="4" id="KW-0255">Endonuclease</keyword>
<evidence type="ECO:0000313" key="12">
    <source>
        <dbReference type="EMBL" id="KJA22040.1"/>
    </source>
</evidence>
<name>A0A0D2PQ65_HYPSF</name>
<keyword evidence="7" id="KW-0238">DNA-binding</keyword>
<protein>
    <recommendedName>
        <fullName evidence="11">ERCC4 domain-containing protein</fullName>
    </recommendedName>
</protein>
<organism evidence="12 13">
    <name type="scientific">Hypholoma sublateritium (strain FD-334 SS-4)</name>
    <dbReference type="NCBI Taxonomy" id="945553"/>
    <lineage>
        <taxon>Eukaryota</taxon>
        <taxon>Fungi</taxon>
        <taxon>Dikarya</taxon>
        <taxon>Basidiomycota</taxon>
        <taxon>Agaricomycotina</taxon>
        <taxon>Agaricomycetes</taxon>
        <taxon>Agaricomycetidae</taxon>
        <taxon>Agaricales</taxon>
        <taxon>Agaricineae</taxon>
        <taxon>Strophariaceae</taxon>
        <taxon>Hypholoma</taxon>
    </lineage>
</organism>
<dbReference type="Pfam" id="PF02732">
    <property type="entry name" value="ERCC4"/>
    <property type="match status" value="1"/>
</dbReference>